<dbReference type="Gene3D" id="1.25.40.20">
    <property type="entry name" value="Ankyrin repeat-containing domain"/>
    <property type="match status" value="1"/>
</dbReference>
<dbReference type="SUPFAM" id="SSF48403">
    <property type="entry name" value="Ankyrin repeat"/>
    <property type="match status" value="1"/>
</dbReference>
<proteinExistence type="predicted"/>
<protein>
    <submittedName>
        <fullName evidence="2">Uncharacterized protein</fullName>
    </submittedName>
</protein>
<dbReference type="InterPro" id="IPR047139">
    <property type="entry name" value="ANKZ1/VMS1"/>
</dbReference>
<reference evidence="2" key="1">
    <citation type="submission" date="2022-11" db="EMBL/GenBank/DDBJ databases">
        <authorList>
            <person name="Kikuchi T."/>
        </authorList>
    </citation>
    <scope>NUCLEOTIDE SEQUENCE</scope>
    <source>
        <strain evidence="2">PS1010</strain>
    </source>
</reference>
<dbReference type="Proteomes" id="UP001152747">
    <property type="component" value="Unassembled WGS sequence"/>
</dbReference>
<sequence length="109" mass="11730">MTDAKEDVTQMLLKSVEEGRVDILCSILKDSSPSLNLAEKANAICCEDGTVLHRAVQLDSADAVSALLTNGVNPCVQNNQNKTPFMLCKSDSVKGAFIREALQAITFSE</sequence>
<dbReference type="PANTHER" id="PTHR16036:SF2">
    <property type="entry name" value="TRNA ENDONUCLEASE ANKZF1"/>
    <property type="match status" value="1"/>
</dbReference>
<comment type="caution">
    <text evidence="2">The sequence shown here is derived from an EMBL/GenBank/DDBJ whole genome shotgun (WGS) entry which is preliminary data.</text>
</comment>
<dbReference type="OrthoDB" id="5806726at2759"/>
<evidence type="ECO:0000256" key="1">
    <source>
        <dbReference type="PROSITE-ProRule" id="PRU00023"/>
    </source>
</evidence>
<gene>
    <name evidence="2" type="ORF">CAMP_LOCUS16146</name>
</gene>
<dbReference type="EMBL" id="CANHGI010000005">
    <property type="protein sequence ID" value="CAI5453509.1"/>
    <property type="molecule type" value="Genomic_DNA"/>
</dbReference>
<evidence type="ECO:0000313" key="2">
    <source>
        <dbReference type="EMBL" id="CAI5453509.1"/>
    </source>
</evidence>
<feature type="repeat" description="ANK" evidence="1">
    <location>
        <begin position="47"/>
        <end position="79"/>
    </location>
</feature>
<accession>A0A9P1J0G3</accession>
<keyword evidence="3" id="KW-1185">Reference proteome</keyword>
<dbReference type="InterPro" id="IPR036770">
    <property type="entry name" value="Ankyrin_rpt-contain_sf"/>
</dbReference>
<dbReference type="GO" id="GO:0036503">
    <property type="term" value="P:ERAD pathway"/>
    <property type="evidence" value="ECO:0007669"/>
    <property type="project" value="TreeGrafter"/>
</dbReference>
<dbReference type="PROSITE" id="PS50088">
    <property type="entry name" value="ANK_REPEAT"/>
    <property type="match status" value="1"/>
</dbReference>
<dbReference type="AlphaFoldDB" id="A0A9P1J0G3"/>
<dbReference type="InterPro" id="IPR002110">
    <property type="entry name" value="Ankyrin_rpt"/>
</dbReference>
<keyword evidence="1" id="KW-0040">ANK repeat</keyword>
<name>A0A9P1J0G3_9PELO</name>
<organism evidence="2 3">
    <name type="scientific">Caenorhabditis angaria</name>
    <dbReference type="NCBI Taxonomy" id="860376"/>
    <lineage>
        <taxon>Eukaryota</taxon>
        <taxon>Metazoa</taxon>
        <taxon>Ecdysozoa</taxon>
        <taxon>Nematoda</taxon>
        <taxon>Chromadorea</taxon>
        <taxon>Rhabditida</taxon>
        <taxon>Rhabditina</taxon>
        <taxon>Rhabditomorpha</taxon>
        <taxon>Rhabditoidea</taxon>
        <taxon>Rhabditidae</taxon>
        <taxon>Peloderinae</taxon>
        <taxon>Caenorhabditis</taxon>
    </lineage>
</organism>
<dbReference type="PANTHER" id="PTHR16036">
    <property type="entry name" value="ANKYRIN REPEAT AND ZINC FINGER DOMAIN-CONTAINING PROTEIN 1"/>
    <property type="match status" value="1"/>
</dbReference>
<dbReference type="Pfam" id="PF00023">
    <property type="entry name" value="Ank"/>
    <property type="match status" value="1"/>
</dbReference>
<evidence type="ECO:0000313" key="3">
    <source>
        <dbReference type="Proteomes" id="UP001152747"/>
    </source>
</evidence>